<dbReference type="InterPro" id="IPR051558">
    <property type="entry name" value="Metallophosphoesterase_PAP"/>
</dbReference>
<dbReference type="EMBL" id="VUJW01000001">
    <property type="protein sequence ID" value="KAA1429298.1"/>
    <property type="molecule type" value="Genomic_DNA"/>
</dbReference>
<dbReference type="PANTHER" id="PTHR10161:SF14">
    <property type="entry name" value="TARTRATE-RESISTANT ACID PHOSPHATASE TYPE 5"/>
    <property type="match status" value="1"/>
</dbReference>
<comment type="caution">
    <text evidence="4">The sequence shown here is derived from an EMBL/GenBank/DDBJ whole genome shotgun (WGS) entry which is preliminary data.</text>
</comment>
<dbReference type="InterPro" id="IPR004843">
    <property type="entry name" value="Calcineurin-like_PHP"/>
</dbReference>
<reference evidence="4 5" key="1">
    <citation type="submission" date="2019-09" db="EMBL/GenBank/DDBJ databases">
        <title>Nocardioides panacisoli sp. nov., isolated from the soil of a ginseng field.</title>
        <authorList>
            <person name="Cho C."/>
        </authorList>
    </citation>
    <scope>NUCLEOTIDE SEQUENCE [LARGE SCALE GENOMIC DNA]</scope>
    <source>
        <strain evidence="4 5">BN140041</strain>
    </source>
</reference>
<dbReference type="SUPFAM" id="SSF56300">
    <property type="entry name" value="Metallo-dependent phosphatases"/>
    <property type="match status" value="1"/>
</dbReference>
<dbReference type="PANTHER" id="PTHR10161">
    <property type="entry name" value="TARTRATE-RESISTANT ACID PHOSPHATASE TYPE 5"/>
    <property type="match status" value="1"/>
</dbReference>
<dbReference type="Gene3D" id="3.60.21.10">
    <property type="match status" value="1"/>
</dbReference>
<keyword evidence="5" id="KW-1185">Reference proteome</keyword>
<sequence>MAGSGVDRKEIRREEFVHLVDLSHDRVLIAWGAFWFRRREVDAAWVILDDSELEEAVGRRTCIGHGAEPFGETRVEVLDASGEVVGEARTTARCWAWVEGLEHDTEYAYRILVDGEEWAAGQRWDWVPSAAGGYDLEPAGSYDLRFRTFPAPDSETPAVRFVAVGDYGVGIRSDSESSRRQRRIAEVLDTLVRHHDARFVVSLGDNIYLGEQGQVDDESGGEDDDWYSSFFQPYRYVISRVPVYPAIGNHDTTDTEGSDDRAQMEDNFHVHERFRHQQDRASVGPGLFYRLSYGRDLELICIDTSQDEEDAGYHRFFQVPDHLTWLEEALSVGDPTWRIPFSHHPMFCAGPTHENDREMLETLLPVFERGGVRLALAGHEHNFQVSEVDGRTYVVSGSGGKLREDLPEGFEEAHTTAWAAQAHLLLVEIDGEEARLTPVSGLLPDGSLHLMTALNRDNEVVRPPLVVRHERA</sequence>
<proteinExistence type="predicted"/>
<dbReference type="GO" id="GO:0016787">
    <property type="term" value="F:hydrolase activity"/>
    <property type="evidence" value="ECO:0007669"/>
    <property type="project" value="UniProtKB-KW"/>
</dbReference>
<accession>A0A5B1M9Q6</accession>
<feature type="domain" description="Calcineurin-like phosphoesterase" evidence="3">
    <location>
        <begin position="160"/>
        <end position="382"/>
    </location>
</feature>
<reference evidence="4 5" key="2">
    <citation type="submission" date="2019-09" db="EMBL/GenBank/DDBJ databases">
        <authorList>
            <person name="Jin C."/>
        </authorList>
    </citation>
    <scope>NUCLEOTIDE SEQUENCE [LARGE SCALE GENOMIC DNA]</scope>
    <source>
        <strain evidence="4 5">BN140041</strain>
    </source>
</reference>
<dbReference type="AlphaFoldDB" id="A0A5B1M9Q6"/>
<evidence type="ECO:0000313" key="4">
    <source>
        <dbReference type="EMBL" id="KAA1429298.1"/>
    </source>
</evidence>
<evidence type="ECO:0000256" key="1">
    <source>
        <dbReference type="ARBA" id="ARBA00022729"/>
    </source>
</evidence>
<keyword evidence="1" id="KW-0732">Signal</keyword>
<evidence type="ECO:0000256" key="2">
    <source>
        <dbReference type="ARBA" id="ARBA00022801"/>
    </source>
</evidence>
<dbReference type="InterPro" id="IPR029052">
    <property type="entry name" value="Metallo-depent_PP-like"/>
</dbReference>
<name>A0A5B1M9Q6_9ACTN</name>
<keyword evidence="2" id="KW-0378">Hydrolase</keyword>
<protein>
    <submittedName>
        <fullName evidence="4">Metallophosphoesterase</fullName>
    </submittedName>
</protein>
<organism evidence="4 5">
    <name type="scientific">Nocardioides antri</name>
    <dbReference type="NCBI Taxonomy" id="2607659"/>
    <lineage>
        <taxon>Bacteria</taxon>
        <taxon>Bacillati</taxon>
        <taxon>Actinomycetota</taxon>
        <taxon>Actinomycetes</taxon>
        <taxon>Propionibacteriales</taxon>
        <taxon>Nocardioidaceae</taxon>
        <taxon>Nocardioides</taxon>
    </lineage>
</organism>
<dbReference type="RefSeq" id="WP_149748920.1">
    <property type="nucleotide sequence ID" value="NZ_VUJW01000001.1"/>
</dbReference>
<dbReference type="Proteomes" id="UP000324351">
    <property type="component" value="Unassembled WGS sequence"/>
</dbReference>
<evidence type="ECO:0000313" key="5">
    <source>
        <dbReference type="Proteomes" id="UP000324351"/>
    </source>
</evidence>
<dbReference type="Pfam" id="PF00149">
    <property type="entry name" value="Metallophos"/>
    <property type="match status" value="1"/>
</dbReference>
<gene>
    <name evidence="4" type="ORF">F0U47_03680</name>
</gene>
<evidence type="ECO:0000259" key="3">
    <source>
        <dbReference type="Pfam" id="PF00149"/>
    </source>
</evidence>